<accession>A0AAD8IRH1</accession>
<proteinExistence type="predicted"/>
<keyword evidence="2" id="KW-1185">Reference proteome</keyword>
<gene>
    <name evidence="1" type="ORF">POM88_017769</name>
</gene>
<dbReference type="AlphaFoldDB" id="A0AAD8IRH1"/>
<dbReference type="Proteomes" id="UP001237642">
    <property type="component" value="Unassembled WGS sequence"/>
</dbReference>
<sequence>MSYWLVVLTSRDPEVLEAVEIYEGLQNLLDKETYERVYPRLLDVDFRSLFMRRETITGKSGRFYNQPSHEFESQLWKHCQHLDDKLWLDDDIQEMQVSGKAFQSYGTPEAATTTGGYPGTSFAVSLSANGSPISGESSLTYPSGVNHSPGNNVSDLQGTTHTWFWCSQFWCSWCWCSWC</sequence>
<evidence type="ECO:0000313" key="2">
    <source>
        <dbReference type="Proteomes" id="UP001237642"/>
    </source>
</evidence>
<dbReference type="EMBL" id="JAUIZM010000004">
    <property type="protein sequence ID" value="KAK1389591.1"/>
    <property type="molecule type" value="Genomic_DNA"/>
</dbReference>
<reference evidence="1" key="1">
    <citation type="submission" date="2023-02" db="EMBL/GenBank/DDBJ databases">
        <title>Genome of toxic invasive species Heracleum sosnowskyi carries increased number of genes despite the absence of recent whole-genome duplications.</title>
        <authorList>
            <person name="Schelkunov M."/>
            <person name="Shtratnikova V."/>
            <person name="Makarenko M."/>
            <person name="Klepikova A."/>
            <person name="Omelchenko D."/>
            <person name="Novikova G."/>
            <person name="Obukhova E."/>
            <person name="Bogdanov V."/>
            <person name="Penin A."/>
            <person name="Logacheva M."/>
        </authorList>
    </citation>
    <scope>NUCLEOTIDE SEQUENCE</scope>
    <source>
        <strain evidence="1">Hsosn_3</strain>
        <tissue evidence="1">Leaf</tissue>
    </source>
</reference>
<reference evidence="1" key="2">
    <citation type="submission" date="2023-05" db="EMBL/GenBank/DDBJ databases">
        <authorList>
            <person name="Schelkunov M.I."/>
        </authorList>
    </citation>
    <scope>NUCLEOTIDE SEQUENCE</scope>
    <source>
        <strain evidence="1">Hsosn_3</strain>
        <tissue evidence="1">Leaf</tissue>
    </source>
</reference>
<protein>
    <submittedName>
        <fullName evidence="1">Uncharacterized protein</fullName>
    </submittedName>
</protein>
<organism evidence="1 2">
    <name type="scientific">Heracleum sosnowskyi</name>
    <dbReference type="NCBI Taxonomy" id="360622"/>
    <lineage>
        <taxon>Eukaryota</taxon>
        <taxon>Viridiplantae</taxon>
        <taxon>Streptophyta</taxon>
        <taxon>Embryophyta</taxon>
        <taxon>Tracheophyta</taxon>
        <taxon>Spermatophyta</taxon>
        <taxon>Magnoliopsida</taxon>
        <taxon>eudicotyledons</taxon>
        <taxon>Gunneridae</taxon>
        <taxon>Pentapetalae</taxon>
        <taxon>asterids</taxon>
        <taxon>campanulids</taxon>
        <taxon>Apiales</taxon>
        <taxon>Apiaceae</taxon>
        <taxon>Apioideae</taxon>
        <taxon>apioid superclade</taxon>
        <taxon>Tordylieae</taxon>
        <taxon>Tordyliinae</taxon>
        <taxon>Heracleum</taxon>
    </lineage>
</organism>
<name>A0AAD8IRH1_9APIA</name>
<comment type="caution">
    <text evidence="1">The sequence shown here is derived from an EMBL/GenBank/DDBJ whole genome shotgun (WGS) entry which is preliminary data.</text>
</comment>
<evidence type="ECO:0000313" key="1">
    <source>
        <dbReference type="EMBL" id="KAK1389591.1"/>
    </source>
</evidence>